<feature type="binding site" evidence="9">
    <location>
        <position position="57"/>
    </location>
    <ligand>
        <name>substrate</name>
    </ligand>
</feature>
<keyword evidence="7 9" id="KW-0663">Pyridoxal phosphate</keyword>
<dbReference type="InterPro" id="IPR015421">
    <property type="entry name" value="PyrdxlP-dep_Trfase_major"/>
</dbReference>
<evidence type="ECO:0000256" key="3">
    <source>
        <dbReference type="ARBA" id="ARBA00022576"/>
    </source>
</evidence>
<evidence type="ECO:0000313" key="11">
    <source>
        <dbReference type="Proteomes" id="UP001178148"/>
    </source>
</evidence>
<keyword evidence="6 9" id="KW-0093">Biotin biosynthesis</keyword>
<dbReference type="PANTHER" id="PTHR42684">
    <property type="entry name" value="ADENOSYLMETHIONINE-8-AMINO-7-OXONONANOATE AMINOTRANSFERASE"/>
    <property type="match status" value="1"/>
</dbReference>
<dbReference type="FunFam" id="3.40.640.10:FF:000041">
    <property type="entry name" value="Adenosylmethionine-8-amino-7-oxononanoate aminotransferase"/>
    <property type="match status" value="1"/>
</dbReference>
<evidence type="ECO:0000313" key="10">
    <source>
        <dbReference type="EMBL" id="MDP0590029.1"/>
    </source>
</evidence>
<dbReference type="AlphaFoldDB" id="A0AA90NTC4"/>
<evidence type="ECO:0000256" key="5">
    <source>
        <dbReference type="ARBA" id="ARBA00022691"/>
    </source>
</evidence>
<comment type="similarity">
    <text evidence="9">Belongs to the class-III pyridoxal-phosphate-dependent aminotransferase family. BioA subfamily.</text>
</comment>
<feature type="binding site" evidence="9">
    <location>
        <position position="395"/>
    </location>
    <ligand>
        <name>substrate</name>
    </ligand>
</feature>
<comment type="pathway">
    <text evidence="2 9">Cofactor biosynthesis; biotin biosynthesis; 7,8-diaminononanoate from 8-amino-7-oxononanoate (SAM route): step 1/1.</text>
</comment>
<dbReference type="Gene3D" id="3.90.1150.10">
    <property type="entry name" value="Aspartate Aminotransferase, domain 1"/>
    <property type="match status" value="1"/>
</dbReference>
<evidence type="ECO:0000256" key="8">
    <source>
        <dbReference type="ARBA" id="ARBA00048449"/>
    </source>
</evidence>
<feature type="site" description="Participates in the substrate recognition with KAPA and in a stacking interaction with the adenine ring of SAM" evidence="9">
    <location>
        <position position="22"/>
    </location>
</feature>
<dbReference type="EMBL" id="JASXSV010000027">
    <property type="protein sequence ID" value="MDP0590029.1"/>
    <property type="molecule type" value="Genomic_DNA"/>
</dbReference>
<dbReference type="GO" id="GO:0009102">
    <property type="term" value="P:biotin biosynthetic process"/>
    <property type="evidence" value="ECO:0007669"/>
    <property type="project" value="UniProtKB-UniRule"/>
</dbReference>
<comment type="subcellular location">
    <subcellularLocation>
        <location evidence="9">Cytoplasm</location>
    </subcellularLocation>
</comment>
<comment type="catalytic activity">
    <reaction evidence="8 9">
        <text>(8S)-8-amino-7-oxononanoate + S-adenosyl-L-methionine = S-adenosyl-4-methylsulfanyl-2-oxobutanoate + (7R,8S)-7,8-diammoniononanoate</text>
        <dbReference type="Rhea" id="RHEA:16861"/>
        <dbReference type="ChEBI" id="CHEBI:16490"/>
        <dbReference type="ChEBI" id="CHEBI:59789"/>
        <dbReference type="ChEBI" id="CHEBI:149468"/>
        <dbReference type="ChEBI" id="CHEBI:149469"/>
        <dbReference type="EC" id="2.6.1.62"/>
    </reaction>
</comment>
<keyword evidence="11" id="KW-1185">Reference proteome</keyword>
<protein>
    <recommendedName>
        <fullName evidence="9">Adenosylmethionine-8-amino-7-oxononanoate aminotransferase</fullName>
        <ecNumber evidence="9">2.6.1.62</ecNumber>
    </recommendedName>
    <alternativeName>
        <fullName evidence="9">7,8-diamino-pelargonic acid aminotransferase</fullName>
        <shortName evidence="9">DAPA AT</shortName>
        <shortName evidence="9">DAPA aminotransferase</shortName>
    </alternativeName>
    <alternativeName>
        <fullName evidence="9">7,8-diaminononanoate synthase</fullName>
        <shortName evidence="9">DANS</shortName>
    </alternativeName>
    <alternativeName>
        <fullName evidence="9">Diaminopelargonic acid synthase</fullName>
    </alternativeName>
</protein>
<feature type="binding site" evidence="9">
    <location>
        <begin position="117"/>
        <end position="118"/>
    </location>
    <ligand>
        <name>pyridoxal 5'-phosphate</name>
        <dbReference type="ChEBI" id="CHEBI:597326"/>
    </ligand>
</feature>
<dbReference type="InterPro" id="IPR015422">
    <property type="entry name" value="PyrdxlP-dep_Trfase_small"/>
</dbReference>
<dbReference type="NCBIfam" id="TIGR00508">
    <property type="entry name" value="bioA"/>
    <property type="match status" value="1"/>
</dbReference>
<dbReference type="GO" id="GO:0004015">
    <property type="term" value="F:adenosylmethionine-8-amino-7-oxononanoate transaminase activity"/>
    <property type="evidence" value="ECO:0007669"/>
    <property type="project" value="UniProtKB-UniRule"/>
</dbReference>
<evidence type="ECO:0000256" key="9">
    <source>
        <dbReference type="HAMAP-Rule" id="MF_00834"/>
    </source>
</evidence>
<dbReference type="InterPro" id="IPR015424">
    <property type="entry name" value="PyrdxlP-dep_Trfase"/>
</dbReference>
<comment type="caution">
    <text evidence="10">The sequence shown here is derived from an EMBL/GenBank/DDBJ whole genome shotgun (WGS) entry which is preliminary data.</text>
</comment>
<feature type="binding site" evidence="9">
    <location>
        <position position="280"/>
    </location>
    <ligand>
        <name>substrate</name>
    </ligand>
</feature>
<feature type="binding site" evidence="9">
    <location>
        <position position="251"/>
    </location>
    <ligand>
        <name>pyridoxal 5'-phosphate</name>
        <dbReference type="ChEBI" id="CHEBI:597326"/>
    </ligand>
</feature>
<keyword evidence="3 9" id="KW-0032">Aminotransferase</keyword>
<comment type="function">
    <text evidence="9">Catalyzes the transfer of the alpha-amino group from S-adenosyl-L-methionine (SAM) to 7-keto-8-aminopelargonic acid (KAPA) to form 7,8-diaminopelargonic acid (DAPA). It is the only aminotransferase known to utilize SAM as an amino donor.</text>
</comment>
<comment type="subunit">
    <text evidence="9">Homodimer.</text>
</comment>
<evidence type="ECO:0000256" key="1">
    <source>
        <dbReference type="ARBA" id="ARBA00001933"/>
    </source>
</evidence>
<dbReference type="GO" id="GO:0030170">
    <property type="term" value="F:pyridoxal phosphate binding"/>
    <property type="evidence" value="ECO:0007669"/>
    <property type="project" value="UniProtKB-UniRule"/>
</dbReference>
<dbReference type="NCBIfam" id="NF004624">
    <property type="entry name" value="PRK05964.1"/>
    <property type="match status" value="1"/>
</dbReference>
<feature type="binding site" evidence="9">
    <location>
        <position position="311"/>
    </location>
    <ligand>
        <name>substrate</name>
    </ligand>
</feature>
<dbReference type="NCBIfam" id="NF005940">
    <property type="entry name" value="PRK07986.1"/>
    <property type="match status" value="1"/>
</dbReference>
<feature type="modified residue" description="N6-(pyridoxal phosphate)lysine" evidence="9">
    <location>
        <position position="280"/>
    </location>
</feature>
<keyword evidence="9" id="KW-0963">Cytoplasm</keyword>
<dbReference type="GO" id="GO:0005737">
    <property type="term" value="C:cytoplasm"/>
    <property type="evidence" value="ECO:0007669"/>
    <property type="project" value="UniProtKB-SubCell"/>
</dbReference>
<proteinExistence type="inferred from homology"/>
<feature type="binding site" evidence="9">
    <location>
        <begin position="312"/>
        <end position="313"/>
    </location>
    <ligand>
        <name>pyridoxal 5'-phosphate</name>
        <dbReference type="ChEBI" id="CHEBI:597326"/>
    </ligand>
</feature>
<dbReference type="Pfam" id="PF00202">
    <property type="entry name" value="Aminotran_3"/>
    <property type="match status" value="1"/>
</dbReference>
<sequence>MLHKMISDEDMAFDANHIWHPYSSTIHRGEVLPVVSAQGARLRLNDGRELIDGMSSWWCKVHGYNHPEINLAIKTQVDQLSHVMFGGLTHKPAIDLARKLVHMTPKPLDTVFFADSGSVAVEVAIKMAMQYWQARGEADKNKMLTVRGGYYGDTSGAMAVCDPDNGMHHWFSGILPRHHFISRPLCTFADSCEDEHTEDLEKEFENKHEQLAAVIIEPIVQGAGGMYFYSPGYLRKLRSLCDEYSVLLIHDEIATGFGRTGKLFAMEHADIIPDIMCVGKALTGGYMTLAATLCTKNISTTISEQGAFMHGPTFMANPLACAAANASLNILMKGTWRGQVQNIEQYLKKGLQPCSSLSAVADVRVLGAIGVVEMKKPTVLAEIQPEFVKRGLWVRPFGRLVYIMPPYIISNADLEKLCAGIHDVVSTYTDSP</sequence>
<dbReference type="EC" id="2.6.1.62" evidence="9"/>
<keyword evidence="5 9" id="KW-0949">S-adenosyl-L-methionine</keyword>
<reference evidence="10 11" key="1">
    <citation type="journal article" date="2023" name="bioRxiv">
        <title>An intranuclear bacterial parasite of deep-sea mussels expresses apoptosis inhibitors acquired from its host.</title>
        <authorList>
            <person name="Gonzalez Porras M.A."/>
            <person name="Assie A."/>
            <person name="Tietjen M."/>
            <person name="Violette M."/>
            <person name="Kleiner M."/>
            <person name="Gruber-Vodicka H."/>
            <person name="Dubilier N."/>
            <person name="Leisch N."/>
        </authorList>
    </citation>
    <scope>NUCLEOTIDE SEQUENCE [LARGE SCALE GENOMIC DNA]</scope>
    <source>
        <strain evidence="10">IAP13</strain>
    </source>
</reference>
<evidence type="ECO:0000256" key="7">
    <source>
        <dbReference type="ARBA" id="ARBA00022898"/>
    </source>
</evidence>
<organism evidence="10 11">
    <name type="scientific">Candidatus Endonucleibacter bathymodioli</name>
    <dbReference type="NCBI Taxonomy" id="539814"/>
    <lineage>
        <taxon>Bacteria</taxon>
        <taxon>Pseudomonadati</taxon>
        <taxon>Pseudomonadota</taxon>
        <taxon>Gammaproteobacteria</taxon>
        <taxon>Oceanospirillales</taxon>
        <taxon>Endozoicomonadaceae</taxon>
        <taxon>Candidatus Endonucleibacter</taxon>
    </lineage>
</organism>
<gene>
    <name evidence="9 10" type="primary">bioA</name>
    <name evidence="10" type="ORF">QS748_12915</name>
</gene>
<dbReference type="PANTHER" id="PTHR42684:SF17">
    <property type="entry name" value="ADENOSYLMETHIONINE-8-AMINO-7-OXONONANOATE AMINOTRANSFERASE"/>
    <property type="match status" value="1"/>
</dbReference>
<keyword evidence="4 9" id="KW-0808">Transferase</keyword>
<evidence type="ECO:0000256" key="6">
    <source>
        <dbReference type="ARBA" id="ARBA00022756"/>
    </source>
</evidence>
<accession>A0AA90NTC4</accession>
<dbReference type="Proteomes" id="UP001178148">
    <property type="component" value="Unassembled WGS sequence"/>
</dbReference>
<name>A0AA90NTC4_9GAMM</name>
<dbReference type="PROSITE" id="PS00600">
    <property type="entry name" value="AA_TRANSFER_CLASS_3"/>
    <property type="match status" value="1"/>
</dbReference>
<dbReference type="CDD" id="cd00610">
    <property type="entry name" value="OAT_like"/>
    <property type="match status" value="1"/>
</dbReference>
<feature type="binding site" evidence="9">
    <location>
        <position position="150"/>
    </location>
    <ligand>
        <name>substrate</name>
    </ligand>
</feature>
<dbReference type="Gene3D" id="3.40.640.10">
    <property type="entry name" value="Type I PLP-dependent aspartate aminotransferase-like (Major domain)"/>
    <property type="match status" value="1"/>
</dbReference>
<evidence type="ECO:0000256" key="4">
    <source>
        <dbReference type="ARBA" id="ARBA00022679"/>
    </source>
</evidence>
<dbReference type="InterPro" id="IPR005815">
    <property type="entry name" value="BioA"/>
</dbReference>
<dbReference type="HAMAP" id="MF_00834">
    <property type="entry name" value="BioA"/>
    <property type="match status" value="1"/>
</dbReference>
<evidence type="ECO:0000256" key="2">
    <source>
        <dbReference type="ARBA" id="ARBA00005063"/>
    </source>
</evidence>
<dbReference type="InterPro" id="IPR049704">
    <property type="entry name" value="Aminotrans_3_PPA_site"/>
</dbReference>
<dbReference type="SUPFAM" id="SSF53383">
    <property type="entry name" value="PLP-dependent transferases"/>
    <property type="match status" value="1"/>
</dbReference>
<comment type="cofactor">
    <cofactor evidence="1 9">
        <name>pyridoxal 5'-phosphate</name>
        <dbReference type="ChEBI" id="CHEBI:597326"/>
    </cofactor>
</comment>
<dbReference type="InterPro" id="IPR005814">
    <property type="entry name" value="Aminotrans_3"/>
</dbReference>